<dbReference type="Gene3D" id="1.20.1250.20">
    <property type="entry name" value="MFS general substrate transporter like domains"/>
    <property type="match status" value="1"/>
</dbReference>
<feature type="transmembrane region" description="Helical" evidence="8">
    <location>
        <begin position="223"/>
        <end position="245"/>
    </location>
</feature>
<evidence type="ECO:0000256" key="7">
    <source>
        <dbReference type="RuleBase" id="RU003346"/>
    </source>
</evidence>
<dbReference type="GO" id="GO:0005351">
    <property type="term" value="F:carbohydrate:proton symporter activity"/>
    <property type="evidence" value="ECO:0007669"/>
    <property type="project" value="TreeGrafter"/>
</dbReference>
<comment type="similarity">
    <text evidence="2 7">Belongs to the major facilitator superfamily. Sugar transporter (TC 2.A.1.1) family.</text>
</comment>
<dbReference type="InterPro" id="IPR005829">
    <property type="entry name" value="Sugar_transporter_CS"/>
</dbReference>
<feature type="transmembrane region" description="Helical" evidence="8">
    <location>
        <begin position="138"/>
        <end position="158"/>
    </location>
</feature>
<dbReference type="PANTHER" id="PTHR48022:SF6">
    <property type="entry name" value="MSTA PROTEIN-RELATED"/>
    <property type="match status" value="1"/>
</dbReference>
<dbReference type="OrthoDB" id="6612291at2759"/>
<name>A0A8H7YYZ2_AJECA</name>
<dbReference type="SUPFAM" id="SSF103473">
    <property type="entry name" value="MFS general substrate transporter"/>
    <property type="match status" value="1"/>
</dbReference>
<dbReference type="InterPro" id="IPR050360">
    <property type="entry name" value="MFS_Sugar_Transporters"/>
</dbReference>
<dbReference type="GO" id="GO:0016020">
    <property type="term" value="C:membrane"/>
    <property type="evidence" value="ECO:0007669"/>
    <property type="project" value="UniProtKB-SubCell"/>
</dbReference>
<keyword evidence="5 8" id="KW-1133">Transmembrane helix</keyword>
<evidence type="ECO:0000256" key="1">
    <source>
        <dbReference type="ARBA" id="ARBA00004141"/>
    </source>
</evidence>
<evidence type="ECO:0000256" key="3">
    <source>
        <dbReference type="ARBA" id="ARBA00022448"/>
    </source>
</evidence>
<feature type="domain" description="Major facilitator superfamily (MFS) profile" evidence="9">
    <location>
        <begin position="83"/>
        <end position="543"/>
    </location>
</feature>
<organism evidence="10 11">
    <name type="scientific">Ajellomyces capsulatus</name>
    <name type="common">Darling's disease fungus</name>
    <name type="synonym">Histoplasma capsulatum</name>
    <dbReference type="NCBI Taxonomy" id="5037"/>
    <lineage>
        <taxon>Eukaryota</taxon>
        <taxon>Fungi</taxon>
        <taxon>Dikarya</taxon>
        <taxon>Ascomycota</taxon>
        <taxon>Pezizomycotina</taxon>
        <taxon>Eurotiomycetes</taxon>
        <taxon>Eurotiomycetidae</taxon>
        <taxon>Onygenales</taxon>
        <taxon>Ajellomycetaceae</taxon>
        <taxon>Histoplasma</taxon>
    </lineage>
</organism>
<dbReference type="PROSITE" id="PS00216">
    <property type="entry name" value="SUGAR_TRANSPORT_1"/>
    <property type="match status" value="2"/>
</dbReference>
<feature type="transmembrane region" description="Helical" evidence="8">
    <location>
        <begin position="390"/>
        <end position="411"/>
    </location>
</feature>
<dbReference type="InterPro" id="IPR036259">
    <property type="entry name" value="MFS_trans_sf"/>
</dbReference>
<dbReference type="NCBIfam" id="TIGR00879">
    <property type="entry name" value="SP"/>
    <property type="match status" value="1"/>
</dbReference>
<feature type="transmembrane region" description="Helical" evidence="8">
    <location>
        <begin position="257"/>
        <end position="276"/>
    </location>
</feature>
<dbReference type="InterPro" id="IPR003663">
    <property type="entry name" value="Sugar/inositol_transpt"/>
</dbReference>
<feature type="transmembrane region" description="Helical" evidence="8">
    <location>
        <begin position="521"/>
        <end position="539"/>
    </location>
</feature>
<evidence type="ECO:0000256" key="5">
    <source>
        <dbReference type="ARBA" id="ARBA00022989"/>
    </source>
</evidence>
<comment type="subcellular location">
    <subcellularLocation>
        <location evidence="1">Membrane</location>
        <topology evidence="1">Multi-pass membrane protein</topology>
    </subcellularLocation>
</comment>
<accession>A0A8H7YYZ2</accession>
<feature type="transmembrane region" description="Helical" evidence="8">
    <location>
        <begin position="451"/>
        <end position="474"/>
    </location>
</feature>
<dbReference type="Pfam" id="PF00083">
    <property type="entry name" value="Sugar_tr"/>
    <property type="match status" value="1"/>
</dbReference>
<gene>
    <name evidence="10" type="ORF">I7I52_08778</name>
</gene>
<evidence type="ECO:0000256" key="8">
    <source>
        <dbReference type="SAM" id="Phobius"/>
    </source>
</evidence>
<dbReference type="FunFam" id="1.20.1250.20:FF:000180">
    <property type="entry name" value="MFS monosaccharide transporter"/>
    <property type="match status" value="1"/>
</dbReference>
<dbReference type="Proteomes" id="UP000670092">
    <property type="component" value="Unassembled WGS sequence"/>
</dbReference>
<feature type="transmembrane region" description="Helical" evidence="8">
    <location>
        <begin position="80"/>
        <end position="101"/>
    </location>
</feature>
<dbReference type="PROSITE" id="PS50850">
    <property type="entry name" value="MFS"/>
    <property type="match status" value="1"/>
</dbReference>
<dbReference type="PRINTS" id="PR00171">
    <property type="entry name" value="SUGRTRNSPORT"/>
</dbReference>
<evidence type="ECO:0000256" key="6">
    <source>
        <dbReference type="ARBA" id="ARBA00023136"/>
    </source>
</evidence>
<reference evidence="10 11" key="1">
    <citation type="submission" date="2021-01" db="EMBL/GenBank/DDBJ databases">
        <title>Chromosome-level genome assembly of a human fungal pathogen reveals clustering of transcriptionally co-regulated genes.</title>
        <authorList>
            <person name="Voorhies M."/>
            <person name="Cohen S."/>
            <person name="Shea T.P."/>
            <person name="Petrus S."/>
            <person name="Munoz J.F."/>
            <person name="Poplawski S."/>
            <person name="Goldman W.E."/>
            <person name="Michael T."/>
            <person name="Cuomo C.A."/>
            <person name="Sil A."/>
            <person name="Beyhan S."/>
        </authorList>
    </citation>
    <scope>NUCLEOTIDE SEQUENCE [LARGE SCALE GENOMIC DNA]</scope>
    <source>
        <strain evidence="10 11">G184AR</strain>
    </source>
</reference>
<feature type="transmembrane region" description="Helical" evidence="8">
    <location>
        <begin position="418"/>
        <end position="439"/>
    </location>
</feature>
<feature type="transmembrane region" description="Helical" evidence="8">
    <location>
        <begin position="366"/>
        <end position="384"/>
    </location>
</feature>
<evidence type="ECO:0000256" key="4">
    <source>
        <dbReference type="ARBA" id="ARBA00022692"/>
    </source>
</evidence>
<evidence type="ECO:0000313" key="11">
    <source>
        <dbReference type="Proteomes" id="UP000670092"/>
    </source>
</evidence>
<protein>
    <submittedName>
        <fullName evidence="10">Monosaccharide transporter</fullName>
    </submittedName>
</protein>
<dbReference type="InterPro" id="IPR020846">
    <property type="entry name" value="MFS_dom"/>
</dbReference>
<dbReference type="PANTHER" id="PTHR48022">
    <property type="entry name" value="PLASTIDIC GLUCOSE TRANSPORTER 4"/>
    <property type="match status" value="1"/>
</dbReference>
<keyword evidence="6 8" id="KW-0472">Membrane</keyword>
<keyword evidence="4 8" id="KW-0812">Transmembrane</keyword>
<comment type="caution">
    <text evidence="10">The sequence shown here is derived from an EMBL/GenBank/DDBJ whole genome shotgun (WGS) entry which is preliminary data.</text>
</comment>
<evidence type="ECO:0000256" key="2">
    <source>
        <dbReference type="ARBA" id="ARBA00010992"/>
    </source>
</evidence>
<keyword evidence="3 7" id="KW-0813">Transport</keyword>
<dbReference type="VEuPathDB" id="FungiDB:I7I52_08778"/>
<feature type="transmembrane region" description="Helical" evidence="8">
    <location>
        <begin position="165"/>
        <end position="183"/>
    </location>
</feature>
<dbReference type="InterPro" id="IPR005828">
    <property type="entry name" value="MFS_sugar_transport-like"/>
</dbReference>
<proteinExistence type="inferred from homology"/>
<feature type="transmembrane region" description="Helical" evidence="8">
    <location>
        <begin position="486"/>
        <end position="509"/>
    </location>
</feature>
<dbReference type="PROSITE" id="PS00217">
    <property type="entry name" value="SUGAR_TRANSPORT_2"/>
    <property type="match status" value="1"/>
</dbReference>
<dbReference type="EMBL" id="JAEVHI010000002">
    <property type="protein sequence ID" value="KAG5298722.1"/>
    <property type="molecule type" value="Genomic_DNA"/>
</dbReference>
<dbReference type="AlphaFoldDB" id="A0A8H7YYZ2"/>
<dbReference type="CDD" id="cd17356">
    <property type="entry name" value="MFS_HXT"/>
    <property type="match status" value="1"/>
</dbReference>
<evidence type="ECO:0000313" key="10">
    <source>
        <dbReference type="EMBL" id="KAG5298722.1"/>
    </source>
</evidence>
<feature type="transmembrane region" description="Helical" evidence="8">
    <location>
        <begin position="189"/>
        <end position="211"/>
    </location>
</feature>
<sequence>MSPYPFRFSDCFFILFHFISLSLQVTRWYSFAVSSLFVPPFPPIHSHGTTAKVPGCSLNSLTMAGTTDVSRVEAPVTVKAYLMCAFAAFGGIFFGFDSGYINGVMGMPYFIELFTGLKQSDFPPGSSEFTLPSWKKSLITSILSAGTFFGAIIAGDLADFIGRRTTVVAGCGVFILGVILQTASTGLGLLVAGRLIAGFGVGFVSAIIILYMSEIAPKKVRGAIVSGYQFCITLGLLLASCVNYGTQNRKDTGSYRIPIGLQMLWAIILGTGLMMLPESPRYFVKKGNHKRAGEVLSRLRGYPSDSDYIQEELAEIIANHEYELQVVPQGSYFNSWLNCFRGSLFKPSSNLRRTILGTSLQMMQQWTGINFIFYFGTTFFQTLGTIDDPFLIGLVTTLVNVCSTPISFWTIEKFGRRPLLIWGAVGMFVCEFIVAIMGVSAGDNPQVVKAMIAFICIYIFFFASTWGPGAWVVIGEIFPLPMRSRGVGLSTASNWLWNCIIAVITPYLVGTDKGNLGTNVFWLWGSLCVCCFIYAYFLVPESKGLTLEQVDRMMEETTPRTSAKWVPHSTFAAEMGLTEKNVALEEVQVSTDKGHV</sequence>
<evidence type="ECO:0000259" key="9">
    <source>
        <dbReference type="PROSITE" id="PS50850"/>
    </source>
</evidence>